<dbReference type="Pfam" id="PF01027">
    <property type="entry name" value="Bax1-I"/>
    <property type="match status" value="1"/>
</dbReference>
<keyword evidence="4 7" id="KW-0812">Transmembrane</keyword>
<keyword evidence="6 7" id="KW-0472">Membrane</keyword>
<evidence type="ECO:0000313" key="8">
    <source>
        <dbReference type="EMBL" id="EDN55899.1"/>
    </source>
</evidence>
<sequence>MYLKESLLSRKIMNSPMFTRTSTQESALQTNKVLRNTYALLSMTLLWSAVVAGVAMAFNLPHPGIILMLVGFYGLLFLTEKNRNNSLGLVFTFLFTGFLGYTIGPILNMYIGAGMGDIVLTALGGTALSFMAASAYALTTKRDLSMMGGLMLSLFVVLVVGMIASFFIQSTMLHLALSSLFIIFSTMAILMTTQSIIRGGETNYISATVTLYVSIYNIFISLLSILGIMNDD</sequence>
<feature type="transmembrane region" description="Helical" evidence="7">
    <location>
        <begin position="87"/>
        <end position="112"/>
    </location>
</feature>
<evidence type="ECO:0000256" key="3">
    <source>
        <dbReference type="ARBA" id="ARBA00022475"/>
    </source>
</evidence>
<dbReference type="Proteomes" id="UP000242664">
    <property type="component" value="Unassembled WGS sequence"/>
</dbReference>
<evidence type="ECO:0000256" key="2">
    <source>
        <dbReference type="ARBA" id="ARBA00010350"/>
    </source>
</evidence>
<protein>
    <recommendedName>
        <fullName evidence="10">BAX inhibitor protein</fullName>
    </recommendedName>
</protein>
<keyword evidence="9" id="KW-1185">Reference proteome</keyword>
<keyword evidence="5 7" id="KW-1133">Transmembrane helix</keyword>
<dbReference type="PANTHER" id="PTHR23291">
    <property type="entry name" value="BAX INHIBITOR-RELATED"/>
    <property type="match status" value="1"/>
</dbReference>
<evidence type="ECO:0000256" key="7">
    <source>
        <dbReference type="RuleBase" id="RU004379"/>
    </source>
</evidence>
<evidence type="ECO:0008006" key="10">
    <source>
        <dbReference type="Google" id="ProtNLM"/>
    </source>
</evidence>
<dbReference type="InterPro" id="IPR006213">
    <property type="entry name" value="Bax_inhbtr1_CS"/>
</dbReference>
<feature type="transmembrane region" description="Helical" evidence="7">
    <location>
        <begin position="38"/>
        <end position="58"/>
    </location>
</feature>
<evidence type="ECO:0000256" key="5">
    <source>
        <dbReference type="ARBA" id="ARBA00022989"/>
    </source>
</evidence>
<evidence type="ECO:0000256" key="1">
    <source>
        <dbReference type="ARBA" id="ARBA00004651"/>
    </source>
</evidence>
<feature type="transmembrane region" description="Helical" evidence="7">
    <location>
        <begin position="150"/>
        <end position="169"/>
    </location>
</feature>
<evidence type="ECO:0000256" key="6">
    <source>
        <dbReference type="ARBA" id="ARBA00023136"/>
    </source>
</evidence>
<reference evidence="9" key="1">
    <citation type="submission" date="2006-10" db="EMBL/GenBank/DDBJ databases">
        <authorList>
            <person name="Heidelberg J."/>
            <person name="Sebastian Y."/>
        </authorList>
    </citation>
    <scope>NUCLEOTIDE SEQUENCE [LARGE SCALE GENOMIC DNA]</scope>
    <source>
        <strain evidence="9">EX25</strain>
    </source>
</reference>
<accession>A0ABM9WRC3</accession>
<feature type="transmembrane region" description="Helical" evidence="7">
    <location>
        <begin position="175"/>
        <end position="197"/>
    </location>
</feature>
<name>A0ABM9WRC3_VIBAE</name>
<evidence type="ECO:0000313" key="9">
    <source>
        <dbReference type="Proteomes" id="UP000242664"/>
    </source>
</evidence>
<feature type="transmembrane region" description="Helical" evidence="7">
    <location>
        <begin position="209"/>
        <end position="229"/>
    </location>
</feature>
<feature type="transmembrane region" description="Helical" evidence="7">
    <location>
        <begin position="118"/>
        <end position="138"/>
    </location>
</feature>
<keyword evidence="3" id="KW-1003">Cell membrane</keyword>
<dbReference type="PROSITE" id="PS01243">
    <property type="entry name" value="BI1"/>
    <property type="match status" value="1"/>
</dbReference>
<dbReference type="EMBL" id="DS267862">
    <property type="protein sequence ID" value="EDN55899.1"/>
    <property type="molecule type" value="Genomic_DNA"/>
</dbReference>
<dbReference type="PANTHER" id="PTHR23291:SF115">
    <property type="entry name" value="MODULATOR OF FTSH PROTEASE YCCA"/>
    <property type="match status" value="1"/>
</dbReference>
<evidence type="ECO:0000256" key="4">
    <source>
        <dbReference type="ARBA" id="ARBA00022692"/>
    </source>
</evidence>
<organism evidence="8 9">
    <name type="scientific">Vibrio antiquarius (strain Ex25)</name>
    <dbReference type="NCBI Taxonomy" id="150340"/>
    <lineage>
        <taxon>Bacteria</taxon>
        <taxon>Pseudomonadati</taxon>
        <taxon>Pseudomonadota</taxon>
        <taxon>Gammaproteobacteria</taxon>
        <taxon>Vibrionales</taxon>
        <taxon>Vibrionaceae</taxon>
        <taxon>Vibrio</taxon>
        <taxon>Vibrio diabolicus subgroup</taxon>
    </lineage>
</organism>
<feature type="transmembrane region" description="Helical" evidence="7">
    <location>
        <begin position="64"/>
        <end position="80"/>
    </location>
</feature>
<proteinExistence type="inferred from homology"/>
<comment type="similarity">
    <text evidence="2 7">Belongs to the BI1 family.</text>
</comment>
<gene>
    <name evidence="8" type="ORF">VEx25_B0032</name>
</gene>
<comment type="subcellular location">
    <subcellularLocation>
        <location evidence="1">Cell membrane</location>
        <topology evidence="1">Multi-pass membrane protein</topology>
    </subcellularLocation>
</comment>
<dbReference type="InterPro" id="IPR006214">
    <property type="entry name" value="Bax_inhibitor_1-related"/>
</dbReference>
<dbReference type="CDD" id="cd10433">
    <property type="entry name" value="YccA_like"/>
    <property type="match status" value="1"/>
</dbReference>